<dbReference type="Proteomes" id="UP000285378">
    <property type="component" value="Unassembled WGS sequence"/>
</dbReference>
<protein>
    <submittedName>
        <fullName evidence="6">ABC transporter substrate-binding protein</fullName>
    </submittedName>
</protein>
<dbReference type="GO" id="GO:0042597">
    <property type="term" value="C:periplasmic space"/>
    <property type="evidence" value="ECO:0007669"/>
    <property type="project" value="UniProtKB-SubCell"/>
</dbReference>
<accession>A0A423MC16</accession>
<name>A0A423MC16_PSEFL</name>
<dbReference type="SUPFAM" id="SSF53850">
    <property type="entry name" value="Periplasmic binding protein-like II"/>
    <property type="match status" value="1"/>
</dbReference>
<dbReference type="PANTHER" id="PTHR43649:SF34">
    <property type="entry name" value="ABC TRANSPORTER PERIPLASMIC-BINDING PROTEIN YCJN-RELATED"/>
    <property type="match status" value="1"/>
</dbReference>
<sequence>MKHLKSLLPVALITLSAALPSLSSAADLTISCGAVGAELQLCKEAVETWSKQTGNNVEVVSTPNSATERLSFYQQILSAQSTDIDIIQIDMVWPGMLAKHLMDLREVLPANATQGYFQAQVDNATVNGRLVTMPWFTDSGLLYYRKDLLEKYAKQVPQTWEEMTATARDVQQAERNAGNANLWGYIFQGRAYEGLTCNALEWISSQPQGGLINQRGDIVVNSQASRAALTLAKSWVGDISPRGVLNYTEEEGRGVFQSGNALFMRNWPYVWALVQSQDSAVKDKVGVAPLPRGGESGEHASTLGGWGLAVSRYSAHPKLAAELVSYLTSAQEQKQRALTAAYNPVIESLYQDPELLAAMPYYAQLHSILNAGVMRPAAITADRYPRVSNAFFDRVHGVLAGELPVDQALAELESELTRIKRQNW</sequence>
<evidence type="ECO:0000256" key="5">
    <source>
        <dbReference type="SAM" id="SignalP"/>
    </source>
</evidence>
<comment type="similarity">
    <text evidence="2">Belongs to the bacterial solute-binding protein 1 family.</text>
</comment>
<feature type="chain" id="PRO_5019314476" evidence="5">
    <location>
        <begin position="26"/>
        <end position="424"/>
    </location>
</feature>
<feature type="signal peptide" evidence="5">
    <location>
        <begin position="1"/>
        <end position="25"/>
    </location>
</feature>
<dbReference type="OrthoDB" id="9808332at2"/>
<evidence type="ECO:0000256" key="3">
    <source>
        <dbReference type="ARBA" id="ARBA00022448"/>
    </source>
</evidence>
<evidence type="ECO:0000313" key="6">
    <source>
        <dbReference type="EMBL" id="RON80806.1"/>
    </source>
</evidence>
<dbReference type="PANTHER" id="PTHR43649">
    <property type="entry name" value="ARABINOSE-BINDING PROTEIN-RELATED"/>
    <property type="match status" value="1"/>
</dbReference>
<dbReference type="RefSeq" id="WP_123449939.1">
    <property type="nucleotide sequence ID" value="NZ_MOBX01000013.1"/>
</dbReference>
<dbReference type="InterPro" id="IPR006059">
    <property type="entry name" value="SBP"/>
</dbReference>
<comment type="subcellular location">
    <subcellularLocation>
        <location evidence="1">Periplasm</location>
    </subcellularLocation>
</comment>
<evidence type="ECO:0000256" key="1">
    <source>
        <dbReference type="ARBA" id="ARBA00004418"/>
    </source>
</evidence>
<gene>
    <name evidence="6" type="ORF">BK670_11490</name>
</gene>
<proteinExistence type="inferred from homology"/>
<dbReference type="EMBL" id="MOBX01000013">
    <property type="protein sequence ID" value="RON80806.1"/>
    <property type="molecule type" value="Genomic_DNA"/>
</dbReference>
<evidence type="ECO:0000256" key="4">
    <source>
        <dbReference type="ARBA" id="ARBA00022729"/>
    </source>
</evidence>
<reference evidence="6 7" key="1">
    <citation type="submission" date="2016-10" db="EMBL/GenBank/DDBJ databases">
        <title>Comparative genome analysis of multiple Pseudomonas spp. focuses on biocontrol and plant growth promoting traits.</title>
        <authorList>
            <person name="Tao X.-Y."/>
            <person name="Taylor C.G."/>
        </authorList>
    </citation>
    <scope>NUCLEOTIDE SEQUENCE [LARGE SCALE GENOMIC DNA]</scope>
    <source>
        <strain evidence="6 7">28B5</strain>
    </source>
</reference>
<keyword evidence="3" id="KW-0813">Transport</keyword>
<dbReference type="Pfam" id="PF01547">
    <property type="entry name" value="SBP_bac_1"/>
    <property type="match status" value="1"/>
</dbReference>
<evidence type="ECO:0000313" key="7">
    <source>
        <dbReference type="Proteomes" id="UP000285378"/>
    </source>
</evidence>
<dbReference type="Gene3D" id="3.40.190.10">
    <property type="entry name" value="Periplasmic binding protein-like II"/>
    <property type="match status" value="2"/>
</dbReference>
<dbReference type="AlphaFoldDB" id="A0A423MC16"/>
<organism evidence="6 7">
    <name type="scientific">Pseudomonas fluorescens</name>
    <dbReference type="NCBI Taxonomy" id="294"/>
    <lineage>
        <taxon>Bacteria</taxon>
        <taxon>Pseudomonadati</taxon>
        <taxon>Pseudomonadota</taxon>
        <taxon>Gammaproteobacteria</taxon>
        <taxon>Pseudomonadales</taxon>
        <taxon>Pseudomonadaceae</taxon>
        <taxon>Pseudomonas</taxon>
    </lineage>
</organism>
<dbReference type="CDD" id="cd14750">
    <property type="entry name" value="PBP2_TMBP"/>
    <property type="match status" value="1"/>
</dbReference>
<dbReference type="InterPro" id="IPR050490">
    <property type="entry name" value="Bact_solute-bd_prot1"/>
</dbReference>
<keyword evidence="4 5" id="KW-0732">Signal</keyword>
<evidence type="ECO:0000256" key="2">
    <source>
        <dbReference type="ARBA" id="ARBA00008520"/>
    </source>
</evidence>
<comment type="caution">
    <text evidence="6">The sequence shown here is derived from an EMBL/GenBank/DDBJ whole genome shotgun (WGS) entry which is preliminary data.</text>
</comment>